<dbReference type="AlphaFoldDB" id="A0A9D4Q3L9"/>
<protein>
    <recommendedName>
        <fullName evidence="4">Amino acid permease N-terminal domain-containing protein</fullName>
    </recommendedName>
</protein>
<name>A0A9D4Q3L9_RHISA</name>
<comment type="caution">
    <text evidence="5">The sequence shown here is derived from an EMBL/GenBank/DDBJ whole genome shotgun (WGS) entry which is preliminary data.</text>
</comment>
<dbReference type="VEuPathDB" id="VectorBase:RSAN_056069"/>
<feature type="compositionally biased region" description="Basic and acidic residues" evidence="3">
    <location>
        <begin position="45"/>
        <end position="69"/>
    </location>
</feature>
<evidence type="ECO:0000313" key="6">
    <source>
        <dbReference type="Proteomes" id="UP000821837"/>
    </source>
</evidence>
<evidence type="ECO:0000259" key="4">
    <source>
        <dbReference type="Pfam" id="PF08403"/>
    </source>
</evidence>
<keyword evidence="6" id="KW-1185">Reference proteome</keyword>
<dbReference type="EMBL" id="JABSTV010001249">
    <property type="protein sequence ID" value="KAH7963427.1"/>
    <property type="molecule type" value="Genomic_DNA"/>
</dbReference>
<evidence type="ECO:0000313" key="5">
    <source>
        <dbReference type="EMBL" id="KAH7963427.1"/>
    </source>
</evidence>
<feature type="compositionally biased region" description="Basic residues" evidence="3">
    <location>
        <begin position="30"/>
        <end position="42"/>
    </location>
</feature>
<evidence type="ECO:0000256" key="1">
    <source>
        <dbReference type="ARBA" id="ARBA00004651"/>
    </source>
</evidence>
<comment type="subcellular location">
    <subcellularLocation>
        <location evidence="1">Cell membrane</location>
        <topology evidence="1">Multi-pass membrane protein</topology>
    </subcellularLocation>
</comment>
<evidence type="ECO:0000256" key="3">
    <source>
        <dbReference type="SAM" id="MobiDB-lite"/>
    </source>
</evidence>
<dbReference type="Pfam" id="PF08403">
    <property type="entry name" value="AA_permease_N"/>
    <property type="match status" value="1"/>
</dbReference>
<dbReference type="Proteomes" id="UP000821837">
    <property type="component" value="Chromosome 3"/>
</dbReference>
<evidence type="ECO:0000256" key="2">
    <source>
        <dbReference type="ARBA" id="ARBA00022448"/>
    </source>
</evidence>
<sequence length="175" mass="20150">MASTDLQRPLTRSAKNDLRRRAIAAGAKQAQKRKPKRFRRVSTKNMERSSLAEKNEEWIKMDDRKDNPSKKQSRFQVAKVDFAVEKHSDGESSNGEDDDLDQDGDGQPDGQSWNACSYDTHNVRSLRHYTREALPRMDHYRNIMSVHGHMERPTLDELHDATLTLMPDQKFGALV</sequence>
<reference evidence="5" key="1">
    <citation type="journal article" date="2020" name="Cell">
        <title>Large-Scale Comparative Analyses of Tick Genomes Elucidate Their Genetic Diversity and Vector Capacities.</title>
        <authorList>
            <consortium name="Tick Genome and Microbiome Consortium (TIGMIC)"/>
            <person name="Jia N."/>
            <person name="Wang J."/>
            <person name="Shi W."/>
            <person name="Du L."/>
            <person name="Sun Y."/>
            <person name="Zhan W."/>
            <person name="Jiang J.F."/>
            <person name="Wang Q."/>
            <person name="Zhang B."/>
            <person name="Ji P."/>
            <person name="Bell-Sakyi L."/>
            <person name="Cui X.M."/>
            <person name="Yuan T.T."/>
            <person name="Jiang B.G."/>
            <person name="Yang W.F."/>
            <person name="Lam T.T."/>
            <person name="Chang Q.C."/>
            <person name="Ding S.J."/>
            <person name="Wang X.J."/>
            <person name="Zhu J.G."/>
            <person name="Ruan X.D."/>
            <person name="Zhao L."/>
            <person name="Wei J.T."/>
            <person name="Ye R.Z."/>
            <person name="Que T.C."/>
            <person name="Du C.H."/>
            <person name="Zhou Y.H."/>
            <person name="Cheng J.X."/>
            <person name="Dai P.F."/>
            <person name="Guo W.B."/>
            <person name="Han X.H."/>
            <person name="Huang E.J."/>
            <person name="Li L.F."/>
            <person name="Wei W."/>
            <person name="Gao Y.C."/>
            <person name="Liu J.Z."/>
            <person name="Shao H.Z."/>
            <person name="Wang X."/>
            <person name="Wang C.C."/>
            <person name="Yang T.C."/>
            <person name="Huo Q.B."/>
            <person name="Li W."/>
            <person name="Chen H.Y."/>
            <person name="Chen S.E."/>
            <person name="Zhou L.G."/>
            <person name="Ni X.B."/>
            <person name="Tian J.H."/>
            <person name="Sheng Y."/>
            <person name="Liu T."/>
            <person name="Pan Y.S."/>
            <person name="Xia L.Y."/>
            <person name="Li J."/>
            <person name="Zhao F."/>
            <person name="Cao W.C."/>
        </authorList>
    </citation>
    <scope>NUCLEOTIDE SEQUENCE</scope>
    <source>
        <strain evidence="5">Rsan-2018</strain>
    </source>
</reference>
<dbReference type="GO" id="GO:0005886">
    <property type="term" value="C:plasma membrane"/>
    <property type="evidence" value="ECO:0007669"/>
    <property type="project" value="UniProtKB-SubCell"/>
</dbReference>
<feature type="region of interest" description="Disordered" evidence="3">
    <location>
        <begin position="1"/>
        <end position="117"/>
    </location>
</feature>
<feature type="domain" description="Amino acid permease N-terminal" evidence="4">
    <location>
        <begin position="128"/>
        <end position="161"/>
    </location>
</feature>
<organism evidence="5 6">
    <name type="scientific">Rhipicephalus sanguineus</name>
    <name type="common">Brown dog tick</name>
    <name type="synonym">Ixodes sanguineus</name>
    <dbReference type="NCBI Taxonomy" id="34632"/>
    <lineage>
        <taxon>Eukaryota</taxon>
        <taxon>Metazoa</taxon>
        <taxon>Ecdysozoa</taxon>
        <taxon>Arthropoda</taxon>
        <taxon>Chelicerata</taxon>
        <taxon>Arachnida</taxon>
        <taxon>Acari</taxon>
        <taxon>Parasitiformes</taxon>
        <taxon>Ixodida</taxon>
        <taxon>Ixodoidea</taxon>
        <taxon>Ixodidae</taxon>
        <taxon>Rhipicephalinae</taxon>
        <taxon>Rhipicephalus</taxon>
        <taxon>Rhipicephalus</taxon>
    </lineage>
</organism>
<dbReference type="InterPro" id="IPR013612">
    <property type="entry name" value="AA_permease_N"/>
</dbReference>
<keyword evidence="2" id="KW-0813">Transport</keyword>
<proteinExistence type="predicted"/>
<accession>A0A9D4Q3L9</accession>
<feature type="compositionally biased region" description="Acidic residues" evidence="3">
    <location>
        <begin position="94"/>
        <end position="106"/>
    </location>
</feature>
<reference evidence="5" key="2">
    <citation type="submission" date="2021-09" db="EMBL/GenBank/DDBJ databases">
        <authorList>
            <person name="Jia N."/>
            <person name="Wang J."/>
            <person name="Shi W."/>
            <person name="Du L."/>
            <person name="Sun Y."/>
            <person name="Zhan W."/>
            <person name="Jiang J."/>
            <person name="Wang Q."/>
            <person name="Zhang B."/>
            <person name="Ji P."/>
            <person name="Sakyi L.B."/>
            <person name="Cui X."/>
            <person name="Yuan T."/>
            <person name="Jiang B."/>
            <person name="Yang W."/>
            <person name="Lam T.T.-Y."/>
            <person name="Chang Q."/>
            <person name="Ding S."/>
            <person name="Wang X."/>
            <person name="Zhu J."/>
            <person name="Ruan X."/>
            <person name="Zhao L."/>
            <person name="Wei J."/>
            <person name="Que T."/>
            <person name="Du C."/>
            <person name="Cheng J."/>
            <person name="Dai P."/>
            <person name="Han X."/>
            <person name="Huang E."/>
            <person name="Gao Y."/>
            <person name="Liu J."/>
            <person name="Shao H."/>
            <person name="Ye R."/>
            <person name="Li L."/>
            <person name="Wei W."/>
            <person name="Wang X."/>
            <person name="Wang C."/>
            <person name="Huo Q."/>
            <person name="Li W."/>
            <person name="Guo W."/>
            <person name="Chen H."/>
            <person name="Chen S."/>
            <person name="Zhou L."/>
            <person name="Zhou L."/>
            <person name="Ni X."/>
            <person name="Tian J."/>
            <person name="Zhou Y."/>
            <person name="Sheng Y."/>
            <person name="Liu T."/>
            <person name="Pan Y."/>
            <person name="Xia L."/>
            <person name="Li J."/>
            <person name="Zhao F."/>
            <person name="Cao W."/>
        </authorList>
    </citation>
    <scope>NUCLEOTIDE SEQUENCE</scope>
    <source>
        <strain evidence="5">Rsan-2018</strain>
        <tissue evidence="5">Larvae</tissue>
    </source>
</reference>
<gene>
    <name evidence="5" type="ORF">HPB52_021154</name>
</gene>